<keyword evidence="2 8" id="KW-0813">Transport</keyword>
<comment type="subcellular location">
    <subcellularLocation>
        <location evidence="8">Cell membrane</location>
        <topology evidence="8">Peripheral membrane protein</topology>
    </subcellularLocation>
    <subcellularLocation>
        <location evidence="1">Membrane</location>
    </subcellularLocation>
</comment>
<evidence type="ECO:0000313" key="10">
    <source>
        <dbReference type="Proteomes" id="UP001156694"/>
    </source>
</evidence>
<evidence type="ECO:0000256" key="1">
    <source>
        <dbReference type="ARBA" id="ARBA00004370"/>
    </source>
</evidence>
<keyword evidence="8" id="KW-1003">Cell membrane</keyword>
<dbReference type="HAMAP" id="MF_01416">
    <property type="entry name" value="ATP_synth_delta_bact"/>
    <property type="match status" value="1"/>
</dbReference>
<evidence type="ECO:0000256" key="5">
    <source>
        <dbReference type="ARBA" id="ARBA00023136"/>
    </source>
</evidence>
<comment type="similarity">
    <text evidence="8">Belongs to the ATPase delta chain family.</text>
</comment>
<gene>
    <name evidence="8 9" type="primary">atpH</name>
    <name evidence="9" type="ORF">GCM10007939_23580</name>
</gene>
<keyword evidence="3 8" id="KW-0375">Hydrogen ion transport</keyword>
<organism evidence="9 10">
    <name type="scientific">Amylibacter marinus</name>
    <dbReference type="NCBI Taxonomy" id="1475483"/>
    <lineage>
        <taxon>Bacteria</taxon>
        <taxon>Pseudomonadati</taxon>
        <taxon>Pseudomonadota</taxon>
        <taxon>Alphaproteobacteria</taxon>
        <taxon>Rhodobacterales</taxon>
        <taxon>Paracoccaceae</taxon>
        <taxon>Amylibacter</taxon>
    </lineage>
</organism>
<sequence>MHVSDTASISSGVAARYATALFDLAKDAKKLPAVEKDLDALGAALADNPALQDLIKSPVYSREEAAGAVAALAKKMKLSPLLGSTLGLMAQKRRLFVVPALITAVKDMISEENGEVTADVVAAKKLTAAQEKKLAATLKKTVGKDVIINSSIDETLIGGLIVKVGSKMIDSSIKSKLSNLQNVMKEVG</sequence>
<dbReference type="Proteomes" id="UP001156694">
    <property type="component" value="Unassembled WGS sequence"/>
</dbReference>
<evidence type="ECO:0000313" key="9">
    <source>
        <dbReference type="EMBL" id="GLQ36074.1"/>
    </source>
</evidence>
<comment type="function">
    <text evidence="8">F(1)F(0) ATP synthase produces ATP from ADP in the presence of a proton or sodium gradient. F-type ATPases consist of two structural domains, F(1) containing the extramembraneous catalytic core and F(0) containing the membrane proton channel, linked together by a central stalk and a peripheral stalk. During catalysis, ATP synthesis in the catalytic domain of F(1) is coupled via a rotary mechanism of the central stalk subunits to proton translocation.</text>
</comment>
<evidence type="ECO:0000256" key="3">
    <source>
        <dbReference type="ARBA" id="ARBA00022781"/>
    </source>
</evidence>
<evidence type="ECO:0000256" key="8">
    <source>
        <dbReference type="HAMAP-Rule" id="MF_01416"/>
    </source>
</evidence>
<keyword evidence="5 8" id="KW-0472">Membrane</keyword>
<comment type="caution">
    <text evidence="9">The sequence shown here is derived from an EMBL/GenBank/DDBJ whole genome shotgun (WGS) entry which is preliminary data.</text>
</comment>
<dbReference type="PANTHER" id="PTHR11910">
    <property type="entry name" value="ATP SYNTHASE DELTA CHAIN"/>
    <property type="match status" value="1"/>
</dbReference>
<dbReference type="PRINTS" id="PR00125">
    <property type="entry name" value="ATPASEDELTA"/>
</dbReference>
<keyword evidence="6 8" id="KW-0139">CF(1)</keyword>
<dbReference type="PROSITE" id="PS00389">
    <property type="entry name" value="ATPASE_DELTA"/>
    <property type="match status" value="1"/>
</dbReference>
<protein>
    <recommendedName>
        <fullName evidence="8">ATP synthase subunit delta</fullName>
    </recommendedName>
    <alternativeName>
        <fullName evidence="8">ATP synthase F(1) sector subunit delta</fullName>
    </alternativeName>
    <alternativeName>
        <fullName evidence="8">F-type ATPase subunit delta</fullName>
        <shortName evidence="8">F-ATPase subunit delta</shortName>
    </alternativeName>
</protein>
<dbReference type="NCBIfam" id="NF004406">
    <property type="entry name" value="PRK05758.3-2"/>
    <property type="match status" value="1"/>
</dbReference>
<dbReference type="EMBL" id="BSNN01000008">
    <property type="protein sequence ID" value="GLQ36074.1"/>
    <property type="molecule type" value="Genomic_DNA"/>
</dbReference>
<name>A0ABQ5VXX4_9RHOB</name>
<evidence type="ECO:0000256" key="7">
    <source>
        <dbReference type="ARBA" id="ARBA00023310"/>
    </source>
</evidence>
<keyword evidence="7 8" id="KW-0066">ATP synthesis</keyword>
<dbReference type="SUPFAM" id="SSF47928">
    <property type="entry name" value="N-terminal domain of the delta subunit of the F1F0-ATP synthase"/>
    <property type="match status" value="1"/>
</dbReference>
<evidence type="ECO:0000256" key="4">
    <source>
        <dbReference type="ARBA" id="ARBA00023065"/>
    </source>
</evidence>
<evidence type="ECO:0000256" key="2">
    <source>
        <dbReference type="ARBA" id="ARBA00022448"/>
    </source>
</evidence>
<dbReference type="InterPro" id="IPR026015">
    <property type="entry name" value="ATP_synth_OSCP/delta_N_sf"/>
</dbReference>
<keyword evidence="10" id="KW-1185">Reference proteome</keyword>
<evidence type="ECO:0000256" key="6">
    <source>
        <dbReference type="ARBA" id="ARBA00023196"/>
    </source>
</evidence>
<dbReference type="Gene3D" id="1.10.520.20">
    <property type="entry name" value="N-terminal domain of the delta subunit of the F1F0-ATP synthase"/>
    <property type="match status" value="1"/>
</dbReference>
<comment type="function">
    <text evidence="8">This protein is part of the stalk that links CF(0) to CF(1). It either transmits conformational changes from CF(0) to CF(1) or is implicated in proton conduction.</text>
</comment>
<accession>A0ABQ5VXX4</accession>
<dbReference type="NCBIfam" id="TIGR01145">
    <property type="entry name" value="ATP_synt_delta"/>
    <property type="match status" value="1"/>
</dbReference>
<keyword evidence="4 8" id="KW-0406">Ion transport</keyword>
<dbReference type="Pfam" id="PF00213">
    <property type="entry name" value="OSCP"/>
    <property type="match status" value="1"/>
</dbReference>
<reference evidence="10" key="1">
    <citation type="journal article" date="2019" name="Int. J. Syst. Evol. Microbiol.">
        <title>The Global Catalogue of Microorganisms (GCM) 10K type strain sequencing project: providing services to taxonomists for standard genome sequencing and annotation.</title>
        <authorList>
            <consortium name="The Broad Institute Genomics Platform"/>
            <consortium name="The Broad Institute Genome Sequencing Center for Infectious Disease"/>
            <person name="Wu L."/>
            <person name="Ma J."/>
        </authorList>
    </citation>
    <scope>NUCLEOTIDE SEQUENCE [LARGE SCALE GENOMIC DNA]</scope>
    <source>
        <strain evidence="10">NBRC 110140</strain>
    </source>
</reference>
<dbReference type="InterPro" id="IPR020781">
    <property type="entry name" value="ATPase_OSCP/d_CS"/>
</dbReference>
<proteinExistence type="inferred from homology"/>
<dbReference type="InterPro" id="IPR000711">
    <property type="entry name" value="ATPase_OSCP/dsu"/>
</dbReference>